<keyword evidence="3" id="KW-1185">Reference proteome</keyword>
<feature type="compositionally biased region" description="Basic and acidic residues" evidence="1">
    <location>
        <begin position="1"/>
        <end position="16"/>
    </location>
</feature>
<protein>
    <submittedName>
        <fullName evidence="2">Uncharacterized protein</fullName>
    </submittedName>
</protein>
<accession>A0A8W8NDH9</accession>
<dbReference type="EnsemblMetazoa" id="G4866.1">
    <property type="protein sequence ID" value="G4866.1:cds"/>
    <property type="gene ID" value="G4866"/>
</dbReference>
<evidence type="ECO:0000313" key="3">
    <source>
        <dbReference type="Proteomes" id="UP000005408"/>
    </source>
</evidence>
<proteinExistence type="predicted"/>
<organism evidence="2 3">
    <name type="scientific">Magallana gigas</name>
    <name type="common">Pacific oyster</name>
    <name type="synonym">Crassostrea gigas</name>
    <dbReference type="NCBI Taxonomy" id="29159"/>
    <lineage>
        <taxon>Eukaryota</taxon>
        <taxon>Metazoa</taxon>
        <taxon>Spiralia</taxon>
        <taxon>Lophotrochozoa</taxon>
        <taxon>Mollusca</taxon>
        <taxon>Bivalvia</taxon>
        <taxon>Autobranchia</taxon>
        <taxon>Pteriomorphia</taxon>
        <taxon>Ostreida</taxon>
        <taxon>Ostreoidea</taxon>
        <taxon>Ostreidae</taxon>
        <taxon>Magallana</taxon>
    </lineage>
</organism>
<feature type="region of interest" description="Disordered" evidence="1">
    <location>
        <begin position="1"/>
        <end position="28"/>
    </location>
</feature>
<evidence type="ECO:0000256" key="1">
    <source>
        <dbReference type="SAM" id="MobiDB-lite"/>
    </source>
</evidence>
<evidence type="ECO:0000313" key="2">
    <source>
        <dbReference type="EnsemblMetazoa" id="G4866.1:cds"/>
    </source>
</evidence>
<name>A0A8W8NDH9_MAGGI</name>
<dbReference type="Proteomes" id="UP000005408">
    <property type="component" value="Unassembled WGS sequence"/>
</dbReference>
<sequence length="72" mass="8176">MMDLGEKPSTPTREKSTSMLSSCGSGQGEMTEACLVWESILEENPLDMLALKFAHDSYFYQAHHPQMRDSHR</sequence>
<dbReference type="AlphaFoldDB" id="A0A8W8NDH9"/>
<reference evidence="2" key="1">
    <citation type="submission" date="2022-08" db="UniProtKB">
        <authorList>
            <consortium name="EnsemblMetazoa"/>
        </authorList>
    </citation>
    <scope>IDENTIFICATION</scope>
    <source>
        <strain evidence="2">05x7-T-G4-1.051#20</strain>
    </source>
</reference>